<dbReference type="AlphaFoldDB" id="A0A420XWM2"/>
<name>A0A420XWM2_9PEZI</name>
<dbReference type="GO" id="GO:0006270">
    <property type="term" value="P:DNA replication initiation"/>
    <property type="evidence" value="ECO:0007669"/>
    <property type="project" value="TreeGrafter"/>
</dbReference>
<dbReference type="FunFam" id="3.60.21.60:FF:000005">
    <property type="entry name" value="DNA polymerase alpha subunit B"/>
    <property type="match status" value="1"/>
</dbReference>
<dbReference type="OrthoDB" id="336885at2759"/>
<dbReference type="EMBL" id="QVQW01000122">
    <property type="protein sequence ID" value="RKU40083.1"/>
    <property type="molecule type" value="Genomic_DNA"/>
</dbReference>
<evidence type="ECO:0000256" key="4">
    <source>
        <dbReference type="ARBA" id="ARBA00022705"/>
    </source>
</evidence>
<evidence type="ECO:0000256" key="7">
    <source>
        <dbReference type="SAM" id="MobiDB-lite"/>
    </source>
</evidence>
<dbReference type="STRING" id="177199.A0A420XWM2"/>
<evidence type="ECO:0000256" key="5">
    <source>
        <dbReference type="ARBA" id="ARBA00023242"/>
    </source>
</evidence>
<dbReference type="PANTHER" id="PTHR23061">
    <property type="entry name" value="DNA POLYMERASE 2 ALPHA 70 KDA SUBUNIT"/>
    <property type="match status" value="1"/>
</dbReference>
<sequence>MSLQYEIMSDAVAELNEKFASGGKQLEPDVLAELQSIMRLHQLEPQDLWFKWESYTMKMDMDGNNINMSTLRAFKQDLQDALERSNRAQTHHVKTEKRIGATPRTSAKGNTDVFGILDGLVPNTPGGTGKVNKLASTRKRQLETPSFSRVKAGHPPSSPDNKSSPARGLEEQMNNLGVLPPSSFNDRANPGEVTEILNDHLPAPEPPIAPFSEPRVKLTAHSDQKKLGYKNLAMKLSETSEVLDDRIDNFTKLVQEYHNLEESAFGSAASQSTTEIVAVGRIACDSAEGKLNTASIVLETSRQMGNGLRIPLNVEQLKGRFSFFPGQIVALKGSNASGKEFAVKEILEIPLLPNAASTPADIESHRERLRGGPDAMDEDSDPLPMHIMFASGPYTADDNLDFEPLHAICSRAADTYADCLVLTGPFIDISHPLIASGDFDLPEGATVDPDTATMSTVFKYMISPALNGLTAANPSITILLVPSVRDVIDKHVSWPQDSFPRRELGLPKSARVIGNPMTLSINEMMLGISSQDIFYELRHEELVGGRPVNTNVYDRLSRYLVEQRHYFPLFPPTDRKKLPRVGAGDGTPMGANLDLGYLELAEMVKIRPDVLVLPSALPPFAKVVDSVLVINPGFLSKRRGAGTYARMVLAAPKVRQEDMSEGGLIGHKIYERARVEITRI</sequence>
<dbReference type="FunFam" id="3.60.21.60:FF:000008">
    <property type="entry name" value="DNA polymerase alpha subunit B"/>
    <property type="match status" value="1"/>
</dbReference>
<organism evidence="10 11">
    <name type="scientific">Coniochaeta pulveracea</name>
    <dbReference type="NCBI Taxonomy" id="177199"/>
    <lineage>
        <taxon>Eukaryota</taxon>
        <taxon>Fungi</taxon>
        <taxon>Dikarya</taxon>
        <taxon>Ascomycota</taxon>
        <taxon>Pezizomycotina</taxon>
        <taxon>Sordariomycetes</taxon>
        <taxon>Sordariomycetidae</taxon>
        <taxon>Coniochaetales</taxon>
        <taxon>Coniochaetaceae</taxon>
        <taxon>Coniochaeta</taxon>
    </lineage>
</organism>
<dbReference type="PIRSF" id="PIRSF018300">
    <property type="entry name" value="DNA_pol_alph_2"/>
    <property type="match status" value="1"/>
</dbReference>
<dbReference type="InterPro" id="IPR054300">
    <property type="entry name" value="OB_DPOA2"/>
</dbReference>
<evidence type="ECO:0000256" key="6">
    <source>
        <dbReference type="PIRNR" id="PIRNR018300"/>
    </source>
</evidence>
<feature type="region of interest" description="Disordered" evidence="7">
    <location>
        <begin position="121"/>
        <end position="168"/>
    </location>
</feature>
<dbReference type="GO" id="GO:0003677">
    <property type="term" value="F:DNA binding"/>
    <property type="evidence" value="ECO:0007669"/>
    <property type="project" value="InterPro"/>
</dbReference>
<evidence type="ECO:0000256" key="1">
    <source>
        <dbReference type="ARBA" id="ARBA00004123"/>
    </source>
</evidence>
<comment type="caution">
    <text evidence="10">The sequence shown here is derived from an EMBL/GenBank/DDBJ whole genome shotgun (WGS) entry which is preliminary data.</text>
</comment>
<dbReference type="Proteomes" id="UP000275385">
    <property type="component" value="Unassembled WGS sequence"/>
</dbReference>
<gene>
    <name evidence="10" type="primary">POL12</name>
    <name evidence="10" type="ORF">DL546_001580</name>
</gene>
<keyword evidence="11" id="KW-1185">Reference proteome</keyword>
<evidence type="ECO:0000313" key="11">
    <source>
        <dbReference type="Proteomes" id="UP000275385"/>
    </source>
</evidence>
<keyword evidence="10" id="KW-0239">DNA-directed DNA polymerase</keyword>
<feature type="domain" description="DNA polymerase alpha subunit B OB" evidence="9">
    <location>
        <begin position="240"/>
        <end position="348"/>
    </location>
</feature>
<dbReference type="Gene3D" id="3.60.21.60">
    <property type="match status" value="2"/>
</dbReference>
<dbReference type="PANTHER" id="PTHR23061:SF12">
    <property type="entry name" value="DNA POLYMERASE ALPHA SUBUNIT B"/>
    <property type="match status" value="1"/>
</dbReference>
<evidence type="ECO:0000313" key="10">
    <source>
        <dbReference type="EMBL" id="RKU40083.1"/>
    </source>
</evidence>
<accession>A0A420XWM2</accession>
<comment type="function">
    <text evidence="6">Accessory subunit of the DNA polymerase alpha complex (also known as the alpha DNA polymerase-primase complex) which plays an essential role in the initiation of DNA synthesis.</text>
</comment>
<feature type="region of interest" description="Disordered" evidence="7">
    <location>
        <begin position="85"/>
        <end position="107"/>
    </location>
</feature>
<dbReference type="GO" id="GO:0005658">
    <property type="term" value="C:alpha DNA polymerase:primase complex"/>
    <property type="evidence" value="ECO:0007669"/>
    <property type="project" value="TreeGrafter"/>
</dbReference>
<dbReference type="InterPro" id="IPR007185">
    <property type="entry name" value="DNA_pol_a/d/e_bsu"/>
</dbReference>
<reference evidence="10 11" key="1">
    <citation type="submission" date="2018-08" db="EMBL/GenBank/DDBJ databases">
        <title>Draft genome of the lignicolous fungus Coniochaeta pulveracea.</title>
        <authorList>
            <person name="Borstlap C.J."/>
            <person name="De Witt R.N."/>
            <person name="Botha A."/>
            <person name="Volschenk H."/>
        </authorList>
    </citation>
    <scope>NUCLEOTIDE SEQUENCE [LARGE SCALE GENOMIC DNA]</scope>
    <source>
        <strain evidence="10 11">CAB683</strain>
    </source>
</reference>
<comment type="similarity">
    <text evidence="2 6">Belongs to the DNA polymerase alpha subunit B family.</text>
</comment>
<dbReference type="InterPro" id="IPR016722">
    <property type="entry name" value="DNA_pol_alpha_bsu"/>
</dbReference>
<dbReference type="Pfam" id="PF22062">
    <property type="entry name" value="OB_DPOA2"/>
    <property type="match status" value="1"/>
</dbReference>
<dbReference type="Pfam" id="PF04042">
    <property type="entry name" value="DNA_pol_E_B"/>
    <property type="match status" value="1"/>
</dbReference>
<evidence type="ECO:0000256" key="3">
    <source>
        <dbReference type="ARBA" id="ARBA00018596"/>
    </source>
</evidence>
<dbReference type="GO" id="GO:0003887">
    <property type="term" value="F:DNA-directed DNA polymerase activity"/>
    <property type="evidence" value="ECO:0007669"/>
    <property type="project" value="UniProtKB-KW"/>
</dbReference>
<keyword evidence="5 6" id="KW-0539">Nucleus</keyword>
<keyword evidence="4 6" id="KW-0235">DNA replication</keyword>
<evidence type="ECO:0000259" key="9">
    <source>
        <dbReference type="Pfam" id="PF22062"/>
    </source>
</evidence>
<feature type="domain" description="DNA polymerase alpha/delta/epsilon subunit B" evidence="8">
    <location>
        <begin position="387"/>
        <end position="622"/>
    </location>
</feature>
<proteinExistence type="inferred from homology"/>
<protein>
    <recommendedName>
        <fullName evidence="3 6">DNA polymerase alpha subunit B</fullName>
    </recommendedName>
</protein>
<keyword evidence="10" id="KW-0548">Nucleotidyltransferase</keyword>
<evidence type="ECO:0000259" key="8">
    <source>
        <dbReference type="Pfam" id="PF04042"/>
    </source>
</evidence>
<evidence type="ECO:0000256" key="2">
    <source>
        <dbReference type="ARBA" id="ARBA00007299"/>
    </source>
</evidence>
<keyword evidence="10" id="KW-0808">Transferase</keyword>
<comment type="subcellular location">
    <subcellularLocation>
        <location evidence="1 6">Nucleus</location>
    </subcellularLocation>
</comment>